<sequence>MMIQQFSVKATKDYGVNASILLTNIYQLIEHNQANDIDYHDGYYWISSSLKSFSQFFPFLTQRQIEVALKKLEKEGLIITGNYNETPFDRTKWYAISKKGLMAL</sequence>
<protein>
    <submittedName>
        <fullName evidence="1">Uncharacterized protein</fullName>
    </submittedName>
</protein>
<dbReference type="EMBL" id="JAQIEY010000007">
    <property type="protein sequence ID" value="MDA3767532.1"/>
    <property type="molecule type" value="Genomic_DNA"/>
</dbReference>
<reference evidence="1" key="1">
    <citation type="submission" date="2023-01" db="EMBL/GenBank/DDBJ databases">
        <title>Sequencing of the bacterial strains from artisanal fermented milk Matsoni.</title>
        <authorList>
            <person name="Rozman V."/>
            <person name="Accetto T."/>
            <person name="Bogovic Matijasic B."/>
        </authorList>
    </citation>
    <scope>NUCLEOTIDE SEQUENCE</scope>
    <source>
        <strain evidence="1">Lbl333</strain>
    </source>
</reference>
<name>A0AAW5YXV7_9LACO</name>
<accession>A0AAW5YXV7</accession>
<evidence type="ECO:0000313" key="2">
    <source>
        <dbReference type="Proteomes" id="UP001210502"/>
    </source>
</evidence>
<gene>
    <name evidence="1" type="ORF">PF586_03390</name>
</gene>
<organism evidence="1 2">
    <name type="scientific">Lactobacillus delbrueckii</name>
    <dbReference type="NCBI Taxonomy" id="1584"/>
    <lineage>
        <taxon>Bacteria</taxon>
        <taxon>Bacillati</taxon>
        <taxon>Bacillota</taxon>
        <taxon>Bacilli</taxon>
        <taxon>Lactobacillales</taxon>
        <taxon>Lactobacillaceae</taxon>
        <taxon>Lactobacillus</taxon>
    </lineage>
</organism>
<dbReference type="RefSeq" id="WP_271024322.1">
    <property type="nucleotide sequence ID" value="NZ_JAQIEY010000007.1"/>
</dbReference>
<proteinExistence type="predicted"/>
<comment type="caution">
    <text evidence="1">The sequence shown here is derived from an EMBL/GenBank/DDBJ whole genome shotgun (WGS) entry which is preliminary data.</text>
</comment>
<evidence type="ECO:0000313" key="1">
    <source>
        <dbReference type="EMBL" id="MDA3767532.1"/>
    </source>
</evidence>
<dbReference type="InterPro" id="IPR036390">
    <property type="entry name" value="WH_DNA-bd_sf"/>
</dbReference>
<dbReference type="AlphaFoldDB" id="A0AAW5YXV7"/>
<dbReference type="SUPFAM" id="SSF46785">
    <property type="entry name" value="Winged helix' DNA-binding domain"/>
    <property type="match status" value="1"/>
</dbReference>
<dbReference type="Proteomes" id="UP001210502">
    <property type="component" value="Unassembled WGS sequence"/>
</dbReference>